<dbReference type="InterPro" id="IPR010920">
    <property type="entry name" value="LSM_dom_sf"/>
</dbReference>
<evidence type="ECO:0000259" key="9">
    <source>
        <dbReference type="Pfam" id="PF21082"/>
    </source>
</evidence>
<evidence type="ECO:0000256" key="6">
    <source>
        <dbReference type="ARBA" id="ARBA00023136"/>
    </source>
</evidence>
<dbReference type="RefSeq" id="WP_119990539.1">
    <property type="nucleotide sequence ID" value="NZ_CP032489.1"/>
</dbReference>
<dbReference type="OrthoDB" id="9809206at2"/>
<dbReference type="InterPro" id="IPR011066">
    <property type="entry name" value="MscS_channel_C_sf"/>
</dbReference>
<dbReference type="InterPro" id="IPR006685">
    <property type="entry name" value="MscS_channel_2nd"/>
</dbReference>
<evidence type="ECO:0000259" key="8">
    <source>
        <dbReference type="Pfam" id="PF00924"/>
    </source>
</evidence>
<dbReference type="PANTHER" id="PTHR30221:SF1">
    <property type="entry name" value="SMALL-CONDUCTANCE MECHANOSENSITIVE CHANNEL"/>
    <property type="match status" value="1"/>
</dbReference>
<evidence type="ECO:0000313" key="12">
    <source>
        <dbReference type="Proteomes" id="UP000266118"/>
    </source>
</evidence>
<dbReference type="KEGG" id="ark:D6B99_16730"/>
<evidence type="ECO:0000313" key="11">
    <source>
        <dbReference type="EMBL" id="AYD49120.1"/>
    </source>
</evidence>
<dbReference type="Pfam" id="PF21088">
    <property type="entry name" value="MS_channel_1st"/>
    <property type="match status" value="1"/>
</dbReference>
<dbReference type="GO" id="GO:0005886">
    <property type="term" value="C:plasma membrane"/>
    <property type="evidence" value="ECO:0007669"/>
    <property type="project" value="UniProtKB-SubCell"/>
</dbReference>
<dbReference type="SUPFAM" id="SSF50182">
    <property type="entry name" value="Sm-like ribonucleoproteins"/>
    <property type="match status" value="1"/>
</dbReference>
<dbReference type="InterPro" id="IPR045275">
    <property type="entry name" value="MscS_archaea/bacteria_type"/>
</dbReference>
<protein>
    <submittedName>
        <fullName evidence="11">Mechanosensitive ion channel family protein</fullName>
    </submittedName>
</protein>
<feature type="domain" description="Mechanosensitive ion channel MscS" evidence="8">
    <location>
        <begin position="105"/>
        <end position="171"/>
    </location>
</feature>
<dbReference type="Gene3D" id="1.10.287.1260">
    <property type="match status" value="1"/>
</dbReference>
<dbReference type="SUPFAM" id="SSF82861">
    <property type="entry name" value="Mechanosensitive channel protein MscS (YggB), transmembrane region"/>
    <property type="match status" value="1"/>
</dbReference>
<dbReference type="GO" id="GO:0008381">
    <property type="term" value="F:mechanosensitive monoatomic ion channel activity"/>
    <property type="evidence" value="ECO:0007669"/>
    <property type="project" value="InterPro"/>
</dbReference>
<gene>
    <name evidence="11" type="ORF">D6B99_16730</name>
</gene>
<dbReference type="Gene3D" id="3.30.70.100">
    <property type="match status" value="1"/>
</dbReference>
<keyword evidence="12" id="KW-1185">Reference proteome</keyword>
<feature type="transmembrane region" description="Helical" evidence="7">
    <location>
        <begin position="88"/>
        <end position="118"/>
    </location>
</feature>
<dbReference type="Gene3D" id="2.30.30.60">
    <property type="match status" value="1"/>
</dbReference>
<dbReference type="AlphaFoldDB" id="A0A386HUH5"/>
<dbReference type="InterPro" id="IPR011014">
    <property type="entry name" value="MscS_channel_TM-2"/>
</dbReference>
<keyword evidence="5 7" id="KW-1133">Transmembrane helix</keyword>
<evidence type="ECO:0000259" key="10">
    <source>
        <dbReference type="Pfam" id="PF21088"/>
    </source>
</evidence>
<comment type="subcellular location">
    <subcellularLocation>
        <location evidence="1">Cell membrane</location>
        <topology evidence="1">Multi-pass membrane protein</topology>
    </subcellularLocation>
</comment>
<dbReference type="InterPro" id="IPR049278">
    <property type="entry name" value="MS_channel_C"/>
</dbReference>
<dbReference type="EMBL" id="CP032489">
    <property type="protein sequence ID" value="AYD49120.1"/>
    <property type="molecule type" value="Genomic_DNA"/>
</dbReference>
<dbReference type="InterPro" id="IPR023408">
    <property type="entry name" value="MscS_beta-dom_sf"/>
</dbReference>
<dbReference type="Pfam" id="PF21082">
    <property type="entry name" value="MS_channel_3rd"/>
    <property type="match status" value="1"/>
</dbReference>
<evidence type="ECO:0000256" key="7">
    <source>
        <dbReference type="SAM" id="Phobius"/>
    </source>
</evidence>
<proteinExistence type="inferred from homology"/>
<comment type="similarity">
    <text evidence="2">Belongs to the MscS (TC 1.A.23) family.</text>
</comment>
<dbReference type="Proteomes" id="UP000266118">
    <property type="component" value="Chromosome"/>
</dbReference>
<keyword evidence="4 7" id="KW-0812">Transmembrane</keyword>
<dbReference type="PANTHER" id="PTHR30221">
    <property type="entry name" value="SMALL-CONDUCTANCE MECHANOSENSITIVE CHANNEL"/>
    <property type="match status" value="1"/>
</dbReference>
<feature type="transmembrane region" description="Helical" evidence="7">
    <location>
        <begin position="20"/>
        <end position="43"/>
    </location>
</feature>
<dbReference type="Pfam" id="PF00924">
    <property type="entry name" value="MS_channel_2nd"/>
    <property type="match status" value="1"/>
</dbReference>
<accession>A0A386HUH5</accession>
<keyword evidence="3" id="KW-1003">Cell membrane</keyword>
<feature type="domain" description="Mechanosensitive ion channel MscS C-terminal" evidence="9">
    <location>
        <begin position="179"/>
        <end position="260"/>
    </location>
</feature>
<evidence type="ECO:0000256" key="4">
    <source>
        <dbReference type="ARBA" id="ARBA00022692"/>
    </source>
</evidence>
<dbReference type="SUPFAM" id="SSF82689">
    <property type="entry name" value="Mechanosensitive channel protein MscS (YggB), C-terminal domain"/>
    <property type="match status" value="1"/>
</dbReference>
<feature type="domain" description="Mechanosensitive ion channel transmembrane helices 2/3" evidence="10">
    <location>
        <begin position="63"/>
        <end position="103"/>
    </location>
</feature>
<dbReference type="InterPro" id="IPR049142">
    <property type="entry name" value="MS_channel_1st"/>
</dbReference>
<evidence type="ECO:0000256" key="5">
    <source>
        <dbReference type="ARBA" id="ARBA00022989"/>
    </source>
</evidence>
<keyword evidence="6 7" id="KW-0472">Membrane</keyword>
<evidence type="ECO:0000256" key="3">
    <source>
        <dbReference type="ARBA" id="ARBA00022475"/>
    </source>
</evidence>
<evidence type="ECO:0000256" key="1">
    <source>
        <dbReference type="ARBA" id="ARBA00004651"/>
    </source>
</evidence>
<sequence length="280" mass="31265">MKEPQNILSFLKALILTKGLNIVLAIIIFFVGKWLIKVIIKFINRRFESKDVDISLRDFLRSIIRFSLYILLILTVVSMMGIETTSFLTVIGAAGLSIGLALQGSLSNFAGGVLILLFKPFRVDDFITSSNAVSGTVEKIDILYTTLKTPDGMAVYAPNGPLANAVITNYSQKDSRRMELNVRITYKTDVEKARAVILDLLGKDTFILKTPPPEVHVSEFGDSSVNLIVRAWAMSADYWPALFRNRENIKTAFDQNDISIPVPQTEMRIISDKKAEENLS</sequence>
<evidence type="ECO:0000256" key="2">
    <source>
        <dbReference type="ARBA" id="ARBA00008017"/>
    </source>
</evidence>
<feature type="transmembrane region" description="Helical" evidence="7">
    <location>
        <begin position="63"/>
        <end position="82"/>
    </location>
</feature>
<organism evidence="11 12">
    <name type="scientific">Arachidicoccus soli</name>
    <dbReference type="NCBI Taxonomy" id="2341117"/>
    <lineage>
        <taxon>Bacteria</taxon>
        <taxon>Pseudomonadati</taxon>
        <taxon>Bacteroidota</taxon>
        <taxon>Chitinophagia</taxon>
        <taxon>Chitinophagales</taxon>
        <taxon>Chitinophagaceae</taxon>
        <taxon>Arachidicoccus</taxon>
    </lineage>
</organism>
<name>A0A386HUH5_9BACT</name>
<reference evidence="11 12" key="1">
    <citation type="submission" date="2018-09" db="EMBL/GenBank/DDBJ databases">
        <title>Arachidicoccus sp. nov., a bacterium isolated from soil.</title>
        <authorList>
            <person name="Weon H.-Y."/>
            <person name="Kwon S.-W."/>
            <person name="Lee S.A."/>
        </authorList>
    </citation>
    <scope>NUCLEOTIDE SEQUENCE [LARGE SCALE GENOMIC DNA]</scope>
    <source>
        <strain evidence="11 12">KIS59-12</strain>
    </source>
</reference>